<evidence type="ECO:0000313" key="2">
    <source>
        <dbReference type="EMBL" id="KAJ1355373.1"/>
    </source>
</evidence>
<evidence type="ECO:0000259" key="1">
    <source>
        <dbReference type="SMART" id="SM00198"/>
    </source>
</evidence>
<protein>
    <recommendedName>
        <fullName evidence="1">SCP domain-containing protein</fullName>
    </recommendedName>
</protein>
<dbReference type="SMART" id="SM00198">
    <property type="entry name" value="SCP"/>
    <property type="match status" value="1"/>
</dbReference>
<dbReference type="InterPro" id="IPR035940">
    <property type="entry name" value="CAP_sf"/>
</dbReference>
<evidence type="ECO:0000313" key="3">
    <source>
        <dbReference type="Proteomes" id="UP001196413"/>
    </source>
</evidence>
<comment type="caution">
    <text evidence="2">The sequence shown here is derived from an EMBL/GenBank/DDBJ whole genome shotgun (WGS) entry which is preliminary data.</text>
</comment>
<dbReference type="EMBL" id="JAHQIW010002468">
    <property type="protein sequence ID" value="KAJ1355373.1"/>
    <property type="molecule type" value="Genomic_DNA"/>
</dbReference>
<dbReference type="CDD" id="cd05380">
    <property type="entry name" value="CAP_euk"/>
    <property type="match status" value="1"/>
</dbReference>
<dbReference type="SUPFAM" id="SSF55797">
    <property type="entry name" value="PR-1-like"/>
    <property type="match status" value="1"/>
</dbReference>
<name>A0AAD5MEL1_PARTN</name>
<reference evidence="2" key="1">
    <citation type="submission" date="2021-06" db="EMBL/GenBank/DDBJ databases">
        <title>Parelaphostrongylus tenuis whole genome reference sequence.</title>
        <authorList>
            <person name="Garwood T.J."/>
            <person name="Larsen P.A."/>
            <person name="Fountain-Jones N.M."/>
            <person name="Garbe J.R."/>
            <person name="Macchietto M.G."/>
            <person name="Kania S.A."/>
            <person name="Gerhold R.W."/>
            <person name="Richards J.E."/>
            <person name="Wolf T.M."/>
        </authorList>
    </citation>
    <scope>NUCLEOTIDE SEQUENCE</scope>
    <source>
        <strain evidence="2">MNPRO001-30</strain>
        <tissue evidence="2">Meninges</tissue>
    </source>
</reference>
<dbReference type="InterPro" id="IPR014044">
    <property type="entry name" value="CAP_dom"/>
</dbReference>
<dbReference type="AlphaFoldDB" id="A0AAD5MEL1"/>
<feature type="domain" description="SCP" evidence="1">
    <location>
        <begin position="7"/>
        <end position="165"/>
    </location>
</feature>
<accession>A0AAD5MEL1</accession>
<dbReference type="Gene3D" id="3.40.33.10">
    <property type="entry name" value="CAP"/>
    <property type="match status" value="1"/>
</dbReference>
<dbReference type="Proteomes" id="UP001196413">
    <property type="component" value="Unassembled WGS sequence"/>
</dbReference>
<dbReference type="Pfam" id="PF00188">
    <property type="entry name" value="CAP"/>
    <property type="match status" value="1"/>
</dbReference>
<sequence length="212" mass="23404">MNTNMTPDLRFSIRVEHNRLRIHLANGTHKNGNGSPAGNFPQASDMSLVEYDCGLEKLAFEISQLCHNESHPNSMNVGSNIAVYSGNVNNFKSYINDLINRWWNTSIENPPLVSLTPTLNDTGMIPFLQMANANTTKVGCAYSVCDHTPQCPTRPPYVVFVCQYGESSVKDNAPIYKQGTPCSSCSSSCAGKYLCKRASPITMESSLDHFRD</sequence>
<proteinExistence type="predicted"/>
<keyword evidence="3" id="KW-1185">Reference proteome</keyword>
<gene>
    <name evidence="2" type="ORF">KIN20_012752</name>
</gene>
<organism evidence="2 3">
    <name type="scientific">Parelaphostrongylus tenuis</name>
    <name type="common">Meningeal worm</name>
    <dbReference type="NCBI Taxonomy" id="148309"/>
    <lineage>
        <taxon>Eukaryota</taxon>
        <taxon>Metazoa</taxon>
        <taxon>Ecdysozoa</taxon>
        <taxon>Nematoda</taxon>
        <taxon>Chromadorea</taxon>
        <taxon>Rhabditida</taxon>
        <taxon>Rhabditina</taxon>
        <taxon>Rhabditomorpha</taxon>
        <taxon>Strongyloidea</taxon>
        <taxon>Metastrongylidae</taxon>
        <taxon>Parelaphostrongylus</taxon>
    </lineage>
</organism>